<dbReference type="PANTHER" id="PTHR38773">
    <property type="entry name" value="PROTEIN SPRT"/>
    <property type="match status" value="1"/>
</dbReference>
<dbReference type="NCBIfam" id="NF003421">
    <property type="entry name" value="PRK04860.1"/>
    <property type="match status" value="1"/>
</dbReference>
<reference evidence="2" key="1">
    <citation type="submission" date="2021-07" db="EMBL/GenBank/DDBJ databases">
        <title>Neiella marina sp. nov., isolated from the intestinal content of sea cucumber Apostichopus japonicus.</title>
        <authorList>
            <person name="Bai X."/>
        </authorList>
    </citation>
    <scope>NUCLEOTIDE SEQUENCE</scope>
    <source>
        <strain evidence="2">126</strain>
    </source>
</reference>
<dbReference type="InterPro" id="IPR035240">
    <property type="entry name" value="SprT_Zn_ribbon"/>
</dbReference>
<dbReference type="Pfam" id="PF10263">
    <property type="entry name" value="SprT-like"/>
    <property type="match status" value="1"/>
</dbReference>
<evidence type="ECO:0000259" key="1">
    <source>
        <dbReference type="SMART" id="SM00731"/>
    </source>
</evidence>
<name>A0ABS7EDU7_9GAMM</name>
<comment type="caution">
    <text evidence="2">The sequence shown here is derived from an EMBL/GenBank/DDBJ whole genome shotgun (WGS) entry which is preliminary data.</text>
</comment>
<dbReference type="SMART" id="SM00731">
    <property type="entry name" value="SprT"/>
    <property type="match status" value="1"/>
</dbReference>
<organism evidence="2 3">
    <name type="scientific">Neiella holothuriorum</name>
    <dbReference type="NCBI Taxonomy" id="2870530"/>
    <lineage>
        <taxon>Bacteria</taxon>
        <taxon>Pseudomonadati</taxon>
        <taxon>Pseudomonadota</taxon>
        <taxon>Gammaproteobacteria</taxon>
        <taxon>Alteromonadales</taxon>
        <taxon>Echinimonadaceae</taxon>
        <taxon>Neiella</taxon>
    </lineage>
</organism>
<dbReference type="Gene3D" id="3.30.2010.10">
    <property type="entry name" value="Metalloproteases ('zincins'), catalytic domain"/>
    <property type="match status" value="1"/>
</dbReference>
<keyword evidence="2" id="KW-0645">Protease</keyword>
<protein>
    <submittedName>
        <fullName evidence="2">SprT family zinc-dependent metalloprotease</fullName>
    </submittedName>
</protein>
<evidence type="ECO:0000313" key="3">
    <source>
        <dbReference type="Proteomes" id="UP001166251"/>
    </source>
</evidence>
<sequence length="176" mass="19935">MARSSQAQHFANCRLQAEADWQAPLHSKMAQLLTRASESFEFEFKTPDLVFDQRGTSAGSARLQSQILRLNPVLLVAQPEVFVEQILPHELAHLLVHQLYGKVAPHGPQWQHMMTAVFDVVAERTHQLDVSDLQGQQFLYRCGCQQHALTIRRHNKVLRGASYRCRLCGDALQPLG</sequence>
<dbReference type="GO" id="GO:0008237">
    <property type="term" value="F:metallopeptidase activity"/>
    <property type="evidence" value="ECO:0007669"/>
    <property type="project" value="UniProtKB-KW"/>
</dbReference>
<dbReference type="Pfam" id="PF17283">
    <property type="entry name" value="Zn_ribbon_SprT"/>
    <property type="match status" value="1"/>
</dbReference>
<keyword evidence="2" id="KW-0482">Metalloprotease</keyword>
<evidence type="ECO:0000313" key="2">
    <source>
        <dbReference type="EMBL" id="MBW8190509.1"/>
    </source>
</evidence>
<keyword evidence="3" id="KW-1185">Reference proteome</keyword>
<feature type="domain" description="SprT-like" evidence="1">
    <location>
        <begin position="27"/>
        <end position="175"/>
    </location>
</feature>
<accession>A0ABS7EDU7</accession>
<proteinExistence type="predicted"/>
<dbReference type="RefSeq" id="WP_220103193.1">
    <property type="nucleotide sequence ID" value="NZ_JAHZSS010000004.1"/>
</dbReference>
<keyword evidence="2" id="KW-0378">Hydrolase</keyword>
<dbReference type="EMBL" id="JAHZSS010000004">
    <property type="protein sequence ID" value="MBW8190509.1"/>
    <property type="molecule type" value="Genomic_DNA"/>
</dbReference>
<gene>
    <name evidence="2" type="ORF">K0504_05615</name>
</gene>
<dbReference type="PANTHER" id="PTHR38773:SF1">
    <property type="entry name" value="PROTEIN SPRT"/>
    <property type="match status" value="1"/>
</dbReference>
<dbReference type="Proteomes" id="UP001166251">
    <property type="component" value="Unassembled WGS sequence"/>
</dbReference>
<dbReference type="InterPro" id="IPR006640">
    <property type="entry name" value="SprT-like_domain"/>
</dbReference>